<dbReference type="SMART" id="SM00248">
    <property type="entry name" value="ANK"/>
    <property type="match status" value="3"/>
</dbReference>
<organism evidence="4 5">
    <name type="scientific">Lepraria neglecta</name>
    <dbReference type="NCBI Taxonomy" id="209136"/>
    <lineage>
        <taxon>Eukaryota</taxon>
        <taxon>Fungi</taxon>
        <taxon>Dikarya</taxon>
        <taxon>Ascomycota</taxon>
        <taxon>Pezizomycotina</taxon>
        <taxon>Lecanoromycetes</taxon>
        <taxon>OSLEUM clade</taxon>
        <taxon>Lecanoromycetidae</taxon>
        <taxon>Lecanorales</taxon>
        <taxon>Lecanorineae</taxon>
        <taxon>Stereocaulaceae</taxon>
        <taxon>Lepraria</taxon>
    </lineage>
</organism>
<dbReference type="InterPro" id="IPR036770">
    <property type="entry name" value="Ankyrin_rpt-contain_sf"/>
</dbReference>
<evidence type="ECO:0000313" key="5">
    <source>
        <dbReference type="Proteomes" id="UP001276659"/>
    </source>
</evidence>
<dbReference type="Pfam" id="PF12796">
    <property type="entry name" value="Ank_2"/>
    <property type="match status" value="1"/>
</dbReference>
<dbReference type="Gene3D" id="1.25.40.20">
    <property type="entry name" value="Ankyrin repeat-containing domain"/>
    <property type="match status" value="2"/>
</dbReference>
<dbReference type="InterPro" id="IPR002110">
    <property type="entry name" value="Ankyrin_rpt"/>
</dbReference>
<feature type="repeat" description="ANK" evidence="3">
    <location>
        <begin position="165"/>
        <end position="197"/>
    </location>
</feature>
<reference evidence="4" key="1">
    <citation type="submission" date="2022-11" db="EMBL/GenBank/DDBJ databases">
        <title>Chromosomal genome sequence assembly and mating type (MAT) locus characterization of the leprose asexual lichenized fungus Lepraria neglecta (Nyl.) Erichsen.</title>
        <authorList>
            <person name="Allen J.L."/>
            <person name="Pfeffer B."/>
        </authorList>
    </citation>
    <scope>NUCLEOTIDE SEQUENCE</scope>
    <source>
        <strain evidence="4">Allen 5258</strain>
    </source>
</reference>
<accession>A0AAD9Z0E7</accession>
<dbReference type="PROSITE" id="PS50297">
    <property type="entry name" value="ANK_REP_REGION"/>
    <property type="match status" value="2"/>
</dbReference>
<dbReference type="SUPFAM" id="SSF48403">
    <property type="entry name" value="Ankyrin repeat"/>
    <property type="match status" value="1"/>
</dbReference>
<dbReference type="PANTHER" id="PTHR24189">
    <property type="entry name" value="MYOTROPHIN"/>
    <property type="match status" value="1"/>
</dbReference>
<dbReference type="EMBL" id="JASNWA010000011">
    <property type="protein sequence ID" value="KAK3167662.1"/>
    <property type="molecule type" value="Genomic_DNA"/>
</dbReference>
<feature type="repeat" description="ANK" evidence="3">
    <location>
        <begin position="208"/>
        <end position="240"/>
    </location>
</feature>
<keyword evidence="1" id="KW-0677">Repeat</keyword>
<protein>
    <recommendedName>
        <fullName evidence="6">Ankyrin</fullName>
    </recommendedName>
</protein>
<comment type="caution">
    <text evidence="4">The sequence shown here is derived from an EMBL/GenBank/DDBJ whole genome shotgun (WGS) entry which is preliminary data.</text>
</comment>
<keyword evidence="2 3" id="KW-0040">ANK repeat</keyword>
<evidence type="ECO:0000256" key="3">
    <source>
        <dbReference type="PROSITE-ProRule" id="PRU00023"/>
    </source>
</evidence>
<sequence length="269" mass="29589">MEAQTKATLGDELHQACEDGDLDTIVKHVSRQRAANPSYKPPFPEMMYTAAGKDNLNVVKYCLEKGAAVTDNVMQKVLICRAKNTYIYFLESQAVEVDQYIPWFGDILSNVATDDDFEWAKLCLSHGANPNKNLYEEHKTILAAVAELASVEMAALLVENGAHVRGSGAIVMAAEEGKLKMVKFLLEKGADIDEIGIEHPTDERYGEDMGSALHRAVNGGHRDVVKFLIERGADVGLKDVIRRTPMDLAKARNDEELEKVLEEAGAVTA</sequence>
<name>A0AAD9Z0E7_9LECA</name>
<dbReference type="InterPro" id="IPR050745">
    <property type="entry name" value="Multifunctional_regulatory"/>
</dbReference>
<evidence type="ECO:0008006" key="6">
    <source>
        <dbReference type="Google" id="ProtNLM"/>
    </source>
</evidence>
<dbReference type="Proteomes" id="UP001276659">
    <property type="component" value="Unassembled WGS sequence"/>
</dbReference>
<dbReference type="Pfam" id="PF13857">
    <property type="entry name" value="Ank_5"/>
    <property type="match status" value="1"/>
</dbReference>
<evidence type="ECO:0000256" key="1">
    <source>
        <dbReference type="ARBA" id="ARBA00022737"/>
    </source>
</evidence>
<evidence type="ECO:0000313" key="4">
    <source>
        <dbReference type="EMBL" id="KAK3167662.1"/>
    </source>
</evidence>
<gene>
    <name evidence="4" type="ORF">OEA41_010789</name>
</gene>
<dbReference type="PANTHER" id="PTHR24189:SF50">
    <property type="entry name" value="ANKYRIN REPEAT AND SOCS BOX PROTEIN 2"/>
    <property type="match status" value="1"/>
</dbReference>
<proteinExistence type="predicted"/>
<dbReference type="PROSITE" id="PS50088">
    <property type="entry name" value="ANK_REPEAT"/>
    <property type="match status" value="2"/>
</dbReference>
<keyword evidence="5" id="KW-1185">Reference proteome</keyword>
<dbReference type="AlphaFoldDB" id="A0AAD9Z0E7"/>
<evidence type="ECO:0000256" key="2">
    <source>
        <dbReference type="ARBA" id="ARBA00023043"/>
    </source>
</evidence>